<accession>A0A1J4JY32</accession>
<evidence type="ECO:0000256" key="1">
    <source>
        <dbReference type="ARBA" id="ARBA00008455"/>
    </source>
</evidence>
<feature type="domain" description="Cathepsin propeptide inhibitor" evidence="4">
    <location>
        <begin position="23"/>
        <end position="78"/>
    </location>
</feature>
<dbReference type="InterPro" id="IPR025661">
    <property type="entry name" value="Pept_asp_AS"/>
</dbReference>
<comment type="caution">
    <text evidence="5">The sequence shown here is derived from an EMBL/GenBank/DDBJ whole genome shotgun (WGS) entry which is preliminary data.</text>
</comment>
<dbReference type="AlphaFoldDB" id="A0A1J4JY32"/>
<dbReference type="Pfam" id="PF08246">
    <property type="entry name" value="Inhibitor_I29"/>
    <property type="match status" value="1"/>
</dbReference>
<dbReference type="GO" id="GO:0008234">
    <property type="term" value="F:cysteine-type peptidase activity"/>
    <property type="evidence" value="ECO:0007669"/>
    <property type="project" value="InterPro"/>
</dbReference>
<evidence type="ECO:0000259" key="3">
    <source>
        <dbReference type="SMART" id="SM00645"/>
    </source>
</evidence>
<dbReference type="EMBL" id="MLAK01000878">
    <property type="protein sequence ID" value="OHT02181.1"/>
    <property type="molecule type" value="Genomic_DNA"/>
</dbReference>
<evidence type="ECO:0000259" key="4">
    <source>
        <dbReference type="SMART" id="SM00848"/>
    </source>
</evidence>
<gene>
    <name evidence="5" type="primary">Cys</name>
    <name evidence="5" type="ORF">TRFO_30795</name>
</gene>
<dbReference type="InterPro" id="IPR025660">
    <property type="entry name" value="Pept_his_AS"/>
</dbReference>
<protein>
    <submittedName>
        <fullName evidence="5">Crustapain</fullName>
    </submittedName>
</protein>
<feature type="domain" description="Peptidase C1A papain C-terminal" evidence="3">
    <location>
        <begin position="105"/>
        <end position="321"/>
    </location>
</feature>
<dbReference type="PROSITE" id="PS00640">
    <property type="entry name" value="THIOL_PROTEASE_ASN"/>
    <property type="match status" value="1"/>
</dbReference>
<dbReference type="PANTHER" id="PTHR12411">
    <property type="entry name" value="CYSTEINE PROTEASE FAMILY C1-RELATED"/>
    <property type="match status" value="1"/>
</dbReference>
<dbReference type="InterPro" id="IPR013201">
    <property type="entry name" value="Prot_inhib_I29"/>
</dbReference>
<dbReference type="InterPro" id="IPR000169">
    <property type="entry name" value="Pept_cys_AS"/>
</dbReference>
<dbReference type="FunFam" id="3.90.70.10:FF:000039">
    <property type="entry name" value="Cysteine proteinase 2, putative"/>
    <property type="match status" value="1"/>
</dbReference>
<evidence type="ECO:0000313" key="6">
    <source>
        <dbReference type="Proteomes" id="UP000179807"/>
    </source>
</evidence>
<dbReference type="PROSITE" id="PS00639">
    <property type="entry name" value="THIOL_PROTEASE_HIS"/>
    <property type="match status" value="1"/>
</dbReference>
<dbReference type="InterPro" id="IPR038765">
    <property type="entry name" value="Papain-like_cys_pep_sf"/>
</dbReference>
<comment type="similarity">
    <text evidence="1">Belongs to the peptidase C1 family.</text>
</comment>
<dbReference type="CDD" id="cd02248">
    <property type="entry name" value="Peptidase_C1A"/>
    <property type="match status" value="1"/>
</dbReference>
<reference evidence="5" key="1">
    <citation type="submission" date="2016-10" db="EMBL/GenBank/DDBJ databases">
        <authorList>
            <person name="Benchimol M."/>
            <person name="Almeida L.G."/>
            <person name="Vasconcelos A.T."/>
            <person name="Perreira-Neves A."/>
            <person name="Rosa I.A."/>
            <person name="Tasca T."/>
            <person name="Bogo M.R."/>
            <person name="de Souza W."/>
        </authorList>
    </citation>
    <scope>NUCLEOTIDE SEQUENCE [LARGE SCALE GENOMIC DNA]</scope>
    <source>
        <strain evidence="5">K</strain>
    </source>
</reference>
<keyword evidence="2" id="KW-1015">Disulfide bond</keyword>
<dbReference type="GeneID" id="94842257"/>
<dbReference type="SUPFAM" id="SSF54001">
    <property type="entry name" value="Cysteine proteinases"/>
    <property type="match status" value="1"/>
</dbReference>
<name>A0A1J4JY32_9EUKA</name>
<dbReference type="Pfam" id="PF00112">
    <property type="entry name" value="Peptidase_C1"/>
    <property type="match status" value="1"/>
</dbReference>
<dbReference type="PROSITE" id="PS00139">
    <property type="entry name" value="THIOL_PROTEASE_CYS"/>
    <property type="match status" value="1"/>
</dbReference>
<dbReference type="InterPro" id="IPR013128">
    <property type="entry name" value="Peptidase_C1A"/>
</dbReference>
<dbReference type="InterPro" id="IPR000668">
    <property type="entry name" value="Peptidase_C1A_C"/>
</dbReference>
<evidence type="ECO:0000313" key="5">
    <source>
        <dbReference type="EMBL" id="OHT02181.1"/>
    </source>
</evidence>
<dbReference type="VEuPathDB" id="TrichDB:TRFO_30795"/>
<proteinExistence type="inferred from homology"/>
<dbReference type="PRINTS" id="PR00705">
    <property type="entry name" value="PAPAIN"/>
</dbReference>
<keyword evidence="6" id="KW-1185">Reference proteome</keyword>
<dbReference type="Gene3D" id="3.90.70.10">
    <property type="entry name" value="Cysteine proteinases"/>
    <property type="match status" value="1"/>
</dbReference>
<dbReference type="GO" id="GO:0006508">
    <property type="term" value="P:proteolysis"/>
    <property type="evidence" value="ECO:0007669"/>
    <property type="project" value="InterPro"/>
</dbReference>
<dbReference type="OrthoDB" id="10253408at2759"/>
<sequence>MFAFLLAAASSKVLLQLSEERSFLSWMRQNNQFYTGDEYHFRLGLFLSHSRWINEFNKRGNSFKVGHNKFSTYTPAEYKAILGYNSGNIPSNAIKAPIQGRNRGAPTSWDWREKSVVNGIKDQASCGSCWAFSAITTCESAYAIKTGKLLRFSEQNIVDCCQACYGCSGGWPNKGIDHVINNQERKFQLEDDYPYTAVDGTCVFDADKGVGDVTGYYEVGFFDENDLLDKVYQYGVASVAIQAGTTEFMSYTGGVFDLPSCSFLFLDHAVAVVGYGVESDGIEYWVVRNSWGTSWGEEGYIRMSRNKSNQCGIATQAIVAYV</sequence>
<dbReference type="InterPro" id="IPR039417">
    <property type="entry name" value="Peptidase_C1A_papain-like"/>
</dbReference>
<organism evidence="5 6">
    <name type="scientific">Tritrichomonas foetus</name>
    <dbReference type="NCBI Taxonomy" id="1144522"/>
    <lineage>
        <taxon>Eukaryota</taxon>
        <taxon>Metamonada</taxon>
        <taxon>Parabasalia</taxon>
        <taxon>Tritrichomonadida</taxon>
        <taxon>Tritrichomonadidae</taxon>
        <taxon>Tritrichomonas</taxon>
    </lineage>
</organism>
<dbReference type="RefSeq" id="XP_068355317.1">
    <property type="nucleotide sequence ID" value="XM_068507553.1"/>
</dbReference>
<evidence type="ECO:0000256" key="2">
    <source>
        <dbReference type="ARBA" id="ARBA00023157"/>
    </source>
</evidence>
<dbReference type="SMART" id="SM00848">
    <property type="entry name" value="Inhibitor_I29"/>
    <property type="match status" value="1"/>
</dbReference>
<dbReference type="SMART" id="SM00645">
    <property type="entry name" value="Pept_C1"/>
    <property type="match status" value="1"/>
</dbReference>
<dbReference type="Proteomes" id="UP000179807">
    <property type="component" value="Unassembled WGS sequence"/>
</dbReference>